<dbReference type="AlphaFoldDB" id="A0A926DNI8"/>
<keyword evidence="3" id="KW-1185">Reference proteome</keyword>
<dbReference type="SUPFAM" id="SSF53335">
    <property type="entry name" value="S-adenosyl-L-methionine-dependent methyltransferases"/>
    <property type="match status" value="1"/>
</dbReference>
<dbReference type="GO" id="GO:0032259">
    <property type="term" value="P:methylation"/>
    <property type="evidence" value="ECO:0007669"/>
    <property type="project" value="UniProtKB-KW"/>
</dbReference>
<dbReference type="InterPro" id="IPR050210">
    <property type="entry name" value="tRNA_Adenine-N(6)_MTase"/>
</dbReference>
<dbReference type="Gene3D" id="3.40.50.150">
    <property type="entry name" value="Vaccinia Virus protein VP39"/>
    <property type="match status" value="1"/>
</dbReference>
<dbReference type="RefSeq" id="WP_249311586.1">
    <property type="nucleotide sequence ID" value="NZ_JACRSU010000002.1"/>
</dbReference>
<evidence type="ECO:0000313" key="3">
    <source>
        <dbReference type="Proteomes" id="UP000611762"/>
    </source>
</evidence>
<dbReference type="EMBL" id="JACRSU010000002">
    <property type="protein sequence ID" value="MBC8540405.1"/>
    <property type="molecule type" value="Genomic_DNA"/>
</dbReference>
<keyword evidence="2" id="KW-0489">Methyltransferase</keyword>
<keyword evidence="2" id="KW-0808">Transferase</keyword>
<dbReference type="PANTHER" id="PTHR47739:SF1">
    <property type="entry name" value="TRNA1(VAL) (ADENINE(37)-N6)-METHYLTRANSFERASE"/>
    <property type="match status" value="1"/>
</dbReference>
<reference evidence="2" key="1">
    <citation type="submission" date="2020-08" db="EMBL/GenBank/DDBJ databases">
        <title>Genome public.</title>
        <authorList>
            <person name="Liu C."/>
            <person name="Sun Q."/>
        </authorList>
    </citation>
    <scope>NUCLEOTIDE SEQUENCE</scope>
    <source>
        <strain evidence="2">H8</strain>
    </source>
</reference>
<dbReference type="InterPro" id="IPR041698">
    <property type="entry name" value="Methyltransf_25"/>
</dbReference>
<proteinExistence type="predicted"/>
<sequence>MVLNENERIEDLGGGFQIIQDKTKFCYGTDAAVLAKFIAAKPKEKVIDLCSGTAIVPILLCKYTKCADFTALELQEEMCAIANRSVALNGLEDKIKVICGDLKDVKMMFASGSFDVVSCNPPYMVKGTGKMNGSFSVQIARHEIFCTLEDVVRSSAFLLKSGGRFYMVHRAERLVDIFVLMRNYKIEPKKMTWVCAGPNSAPSLVLVEGQKDRNSGIVVTKPLYVNF</sequence>
<protein>
    <submittedName>
        <fullName evidence="2">Methyltransferase domain-containing protein</fullName>
    </submittedName>
</protein>
<dbReference type="InterPro" id="IPR029063">
    <property type="entry name" value="SAM-dependent_MTases_sf"/>
</dbReference>
<comment type="caution">
    <text evidence="2">The sequence shown here is derived from an EMBL/GenBank/DDBJ whole genome shotgun (WGS) entry which is preliminary data.</text>
</comment>
<gene>
    <name evidence="2" type="ORF">H8698_05390</name>
</gene>
<accession>A0A926DNI8</accession>
<dbReference type="PANTHER" id="PTHR47739">
    <property type="entry name" value="TRNA1(VAL) (ADENINE(37)-N6)-METHYLTRANSFERASE"/>
    <property type="match status" value="1"/>
</dbReference>
<name>A0A926DNI8_9FIRM</name>
<dbReference type="Proteomes" id="UP000611762">
    <property type="component" value="Unassembled WGS sequence"/>
</dbReference>
<feature type="domain" description="Methyltransferase" evidence="1">
    <location>
        <begin position="46"/>
        <end position="120"/>
    </location>
</feature>
<organism evidence="2 3">
    <name type="scientific">Congzhengia minquanensis</name>
    <dbReference type="NCBI Taxonomy" id="2763657"/>
    <lineage>
        <taxon>Bacteria</taxon>
        <taxon>Bacillati</taxon>
        <taxon>Bacillota</taxon>
        <taxon>Clostridia</taxon>
        <taxon>Eubacteriales</taxon>
        <taxon>Oscillospiraceae</taxon>
        <taxon>Congzhengia</taxon>
    </lineage>
</organism>
<evidence type="ECO:0000313" key="2">
    <source>
        <dbReference type="EMBL" id="MBC8540405.1"/>
    </source>
</evidence>
<dbReference type="GO" id="GO:0008168">
    <property type="term" value="F:methyltransferase activity"/>
    <property type="evidence" value="ECO:0007669"/>
    <property type="project" value="UniProtKB-KW"/>
</dbReference>
<dbReference type="Pfam" id="PF13649">
    <property type="entry name" value="Methyltransf_25"/>
    <property type="match status" value="1"/>
</dbReference>
<evidence type="ECO:0000259" key="1">
    <source>
        <dbReference type="Pfam" id="PF13649"/>
    </source>
</evidence>
<dbReference type="CDD" id="cd02440">
    <property type="entry name" value="AdoMet_MTases"/>
    <property type="match status" value="1"/>
</dbReference>